<dbReference type="InterPro" id="IPR016169">
    <property type="entry name" value="FAD-bd_PCMH_sub2"/>
</dbReference>
<dbReference type="Pfam" id="PF00941">
    <property type="entry name" value="FAD_binding_5"/>
    <property type="match status" value="1"/>
</dbReference>
<dbReference type="Gene3D" id="3.30.390.50">
    <property type="entry name" value="CO dehydrogenase flavoprotein, C-terminal domain"/>
    <property type="match status" value="1"/>
</dbReference>
<sequence>MRDIVMKRPENLEALVEALSSVNDTTYLLGGGTDFMIKLRKHRIYSGTIINLTQIKELNYILREKDRIKIGAITTFTEIASHPLIKQYANCLAEAADKVGSTQIRNVATIAGNIANAAPCADTVTALMVLDAKIKIIDGNGETREKSLDEVIIGSERNTLEKNEAIIEILIPVIEKKSKSAFAKLGSRTAVTISKLNIAVVLEYDQENSIHQAKVALGALGPKAFKSDIVEKALLGKKPVESLLLELQEALMEQVDASILGRGSHPYKRDAIQGLADDIFYKLFASTSIGGEV</sequence>
<feature type="domain" description="FAD-binding PCMH-type" evidence="3">
    <location>
        <begin position="1"/>
        <end position="176"/>
    </location>
</feature>
<dbReference type="Gene3D" id="3.30.465.10">
    <property type="match status" value="1"/>
</dbReference>
<evidence type="ECO:0000256" key="1">
    <source>
        <dbReference type="ARBA" id="ARBA00022630"/>
    </source>
</evidence>
<keyword evidence="1" id="KW-0285">Flavoprotein</keyword>
<dbReference type="SUPFAM" id="SSF56176">
    <property type="entry name" value="FAD-binding/transporter-associated domain-like"/>
    <property type="match status" value="1"/>
</dbReference>
<dbReference type="PANTHER" id="PTHR42659">
    <property type="entry name" value="XANTHINE DEHYDROGENASE SUBUNIT C-RELATED"/>
    <property type="match status" value="1"/>
</dbReference>
<dbReference type="Proteomes" id="UP000198304">
    <property type="component" value="Unassembled WGS sequence"/>
</dbReference>
<dbReference type="PROSITE" id="PS51387">
    <property type="entry name" value="FAD_PCMH"/>
    <property type="match status" value="1"/>
</dbReference>
<protein>
    <submittedName>
        <fullName evidence="4">Carbon-monoxide dehydrogenase medium subunit/xanthine dehydrogenase FAD-binding subunit</fullName>
    </submittedName>
</protein>
<keyword evidence="2" id="KW-0560">Oxidoreductase</keyword>
<dbReference type="RefSeq" id="WP_089284502.1">
    <property type="nucleotide sequence ID" value="NZ_FZOJ01000026.1"/>
</dbReference>
<dbReference type="OrthoDB" id="9789842at2"/>
<dbReference type="SMART" id="SM01092">
    <property type="entry name" value="CO_deh_flav_C"/>
    <property type="match status" value="1"/>
</dbReference>
<evidence type="ECO:0000313" key="5">
    <source>
        <dbReference type="Proteomes" id="UP000198304"/>
    </source>
</evidence>
<evidence type="ECO:0000313" key="4">
    <source>
        <dbReference type="EMBL" id="SNS89672.1"/>
    </source>
</evidence>
<dbReference type="InterPro" id="IPR051312">
    <property type="entry name" value="Diverse_Substr_Oxidored"/>
</dbReference>
<dbReference type="Pfam" id="PF03450">
    <property type="entry name" value="CO_deh_flav_C"/>
    <property type="match status" value="1"/>
</dbReference>
<gene>
    <name evidence="4" type="ORF">SAMN05446037_102623</name>
</gene>
<reference evidence="4 5" key="1">
    <citation type="submission" date="2017-06" db="EMBL/GenBank/DDBJ databases">
        <authorList>
            <person name="Kim H.J."/>
            <person name="Triplett B.A."/>
        </authorList>
    </citation>
    <scope>NUCLEOTIDE SEQUENCE [LARGE SCALE GENOMIC DNA]</scope>
    <source>
        <strain evidence="4 5">SCA</strain>
    </source>
</reference>
<accession>A0A239I8F8</accession>
<dbReference type="InterPro" id="IPR002346">
    <property type="entry name" value="Mopterin_DH_FAD-bd"/>
</dbReference>
<dbReference type="InterPro" id="IPR036683">
    <property type="entry name" value="CO_DH_flav_C_dom_sf"/>
</dbReference>
<proteinExistence type="predicted"/>
<dbReference type="AlphaFoldDB" id="A0A239I8F8"/>
<dbReference type="InterPro" id="IPR016167">
    <property type="entry name" value="FAD-bd_PCMH_sub1"/>
</dbReference>
<dbReference type="EMBL" id="FZOJ01000026">
    <property type="protein sequence ID" value="SNS89672.1"/>
    <property type="molecule type" value="Genomic_DNA"/>
</dbReference>
<keyword evidence="5" id="KW-1185">Reference proteome</keyword>
<name>A0A239I8F8_9FIRM</name>
<dbReference type="Gene3D" id="3.30.43.10">
    <property type="entry name" value="Uridine Diphospho-n-acetylenolpyruvylglucosamine Reductase, domain 2"/>
    <property type="match status" value="1"/>
</dbReference>
<dbReference type="SUPFAM" id="SSF55447">
    <property type="entry name" value="CO dehydrogenase flavoprotein C-terminal domain-like"/>
    <property type="match status" value="1"/>
</dbReference>
<dbReference type="InterPro" id="IPR005107">
    <property type="entry name" value="CO_DH_flav_C"/>
</dbReference>
<dbReference type="PANTHER" id="PTHR42659:SF9">
    <property type="entry name" value="XANTHINE DEHYDROGENASE FAD-BINDING SUBUNIT XDHB-RELATED"/>
    <property type="match status" value="1"/>
</dbReference>
<organism evidence="4 5">
    <name type="scientific">Anaerovirgula multivorans</name>
    <dbReference type="NCBI Taxonomy" id="312168"/>
    <lineage>
        <taxon>Bacteria</taxon>
        <taxon>Bacillati</taxon>
        <taxon>Bacillota</taxon>
        <taxon>Clostridia</taxon>
        <taxon>Peptostreptococcales</taxon>
        <taxon>Natronincolaceae</taxon>
        <taxon>Anaerovirgula</taxon>
    </lineage>
</organism>
<evidence type="ECO:0000259" key="3">
    <source>
        <dbReference type="PROSITE" id="PS51387"/>
    </source>
</evidence>
<dbReference type="GO" id="GO:0071949">
    <property type="term" value="F:FAD binding"/>
    <property type="evidence" value="ECO:0007669"/>
    <property type="project" value="InterPro"/>
</dbReference>
<dbReference type="InterPro" id="IPR036318">
    <property type="entry name" value="FAD-bd_PCMH-like_sf"/>
</dbReference>
<dbReference type="InterPro" id="IPR016166">
    <property type="entry name" value="FAD-bd_PCMH"/>
</dbReference>
<evidence type="ECO:0000256" key="2">
    <source>
        <dbReference type="ARBA" id="ARBA00023002"/>
    </source>
</evidence>
<dbReference type="GO" id="GO:0016491">
    <property type="term" value="F:oxidoreductase activity"/>
    <property type="evidence" value="ECO:0007669"/>
    <property type="project" value="UniProtKB-KW"/>
</dbReference>